<dbReference type="GO" id="GO:0050660">
    <property type="term" value="F:flavin adenine dinucleotide binding"/>
    <property type="evidence" value="ECO:0007669"/>
    <property type="project" value="InterPro"/>
</dbReference>
<evidence type="ECO:0000256" key="4">
    <source>
        <dbReference type="ARBA" id="ARBA00022827"/>
    </source>
</evidence>
<evidence type="ECO:0000313" key="10">
    <source>
        <dbReference type="EMBL" id="AZS50174.1"/>
    </source>
</evidence>
<protein>
    <submittedName>
        <fullName evidence="10">Glucose-methanol-choline oxidoreductase</fullName>
    </submittedName>
</protein>
<dbReference type="InterPro" id="IPR007867">
    <property type="entry name" value="GMC_OxRtase_C"/>
</dbReference>
<evidence type="ECO:0000256" key="7">
    <source>
        <dbReference type="RuleBase" id="RU003968"/>
    </source>
</evidence>
<comment type="cofactor">
    <cofactor evidence="1 6">
        <name>FAD</name>
        <dbReference type="ChEBI" id="CHEBI:57692"/>
    </cofactor>
</comment>
<dbReference type="Proteomes" id="UP000273143">
    <property type="component" value="Chromosome"/>
</dbReference>
<dbReference type="Pfam" id="PF00732">
    <property type="entry name" value="GMC_oxred_N"/>
    <property type="match status" value="1"/>
</dbReference>
<name>A0A3S9XCM1_9GAMM</name>
<dbReference type="AlphaFoldDB" id="A0A3S9XCM1"/>
<organism evidence="10 11">
    <name type="scientific">Entomomonas moraniae</name>
    <dbReference type="NCBI Taxonomy" id="2213226"/>
    <lineage>
        <taxon>Bacteria</taxon>
        <taxon>Pseudomonadati</taxon>
        <taxon>Pseudomonadota</taxon>
        <taxon>Gammaproteobacteria</taxon>
        <taxon>Pseudomonadales</taxon>
        <taxon>Pseudomonadaceae</taxon>
        <taxon>Entomomonas</taxon>
    </lineage>
</organism>
<dbReference type="PANTHER" id="PTHR11552:SF147">
    <property type="entry name" value="CHOLINE DEHYDROGENASE, MITOCHONDRIAL"/>
    <property type="match status" value="1"/>
</dbReference>
<evidence type="ECO:0000256" key="6">
    <source>
        <dbReference type="PIRSR" id="PIRSR000137-2"/>
    </source>
</evidence>
<evidence type="ECO:0000313" key="11">
    <source>
        <dbReference type="Proteomes" id="UP000273143"/>
    </source>
</evidence>
<evidence type="ECO:0000256" key="2">
    <source>
        <dbReference type="ARBA" id="ARBA00010790"/>
    </source>
</evidence>
<dbReference type="InterPro" id="IPR000172">
    <property type="entry name" value="GMC_OxRdtase_N"/>
</dbReference>
<evidence type="ECO:0000256" key="3">
    <source>
        <dbReference type="ARBA" id="ARBA00022630"/>
    </source>
</evidence>
<dbReference type="SUPFAM" id="SSF54373">
    <property type="entry name" value="FAD-linked reductases, C-terminal domain"/>
    <property type="match status" value="1"/>
</dbReference>
<proteinExistence type="inferred from homology"/>
<dbReference type="PANTHER" id="PTHR11552">
    <property type="entry name" value="GLUCOSE-METHANOL-CHOLINE GMC OXIDOREDUCTASE"/>
    <property type="match status" value="1"/>
</dbReference>
<dbReference type="Pfam" id="PF05199">
    <property type="entry name" value="GMC_oxred_C"/>
    <property type="match status" value="1"/>
</dbReference>
<dbReference type="Gene3D" id="3.30.560.10">
    <property type="entry name" value="Glucose Oxidase, domain 3"/>
    <property type="match status" value="1"/>
</dbReference>
<dbReference type="GO" id="GO:0016614">
    <property type="term" value="F:oxidoreductase activity, acting on CH-OH group of donors"/>
    <property type="evidence" value="ECO:0007669"/>
    <property type="project" value="InterPro"/>
</dbReference>
<feature type="binding site" evidence="6">
    <location>
        <position position="82"/>
    </location>
    <ligand>
        <name>FAD</name>
        <dbReference type="ChEBI" id="CHEBI:57692"/>
    </ligand>
</feature>
<gene>
    <name evidence="10" type="ORF">DM558_05005</name>
</gene>
<dbReference type="PIRSF" id="PIRSF000137">
    <property type="entry name" value="Alcohol_oxidase"/>
    <property type="match status" value="1"/>
</dbReference>
<dbReference type="SUPFAM" id="SSF51905">
    <property type="entry name" value="FAD/NAD(P)-binding domain"/>
    <property type="match status" value="1"/>
</dbReference>
<evidence type="ECO:0000259" key="8">
    <source>
        <dbReference type="PROSITE" id="PS00623"/>
    </source>
</evidence>
<evidence type="ECO:0000259" key="9">
    <source>
        <dbReference type="PROSITE" id="PS00624"/>
    </source>
</evidence>
<keyword evidence="5" id="KW-0560">Oxidoreductase</keyword>
<evidence type="ECO:0000256" key="5">
    <source>
        <dbReference type="ARBA" id="ARBA00023002"/>
    </source>
</evidence>
<keyword evidence="4 6" id="KW-0274">FAD</keyword>
<evidence type="ECO:0000256" key="1">
    <source>
        <dbReference type="ARBA" id="ARBA00001974"/>
    </source>
</evidence>
<dbReference type="InterPro" id="IPR012132">
    <property type="entry name" value="GMC_OxRdtase"/>
</dbReference>
<accession>A0A3S9XCM1</accession>
<keyword evidence="3 7" id="KW-0285">Flavoprotein</keyword>
<dbReference type="EMBL" id="CP029822">
    <property type="protein sequence ID" value="AZS50174.1"/>
    <property type="molecule type" value="Genomic_DNA"/>
</dbReference>
<comment type="similarity">
    <text evidence="2 7">Belongs to the GMC oxidoreductase family.</text>
</comment>
<dbReference type="KEGG" id="emo:DM558_05005"/>
<feature type="domain" description="Glucose-methanol-choline oxidoreductase N-terminal" evidence="9">
    <location>
        <begin position="253"/>
        <end position="267"/>
    </location>
</feature>
<reference evidence="11" key="1">
    <citation type="submission" date="2018-06" db="EMBL/GenBank/DDBJ databases">
        <title>Complete genome of Pseudomonas insecticola strain QZS01.</title>
        <authorList>
            <person name="Wang J."/>
            <person name="Su Q."/>
        </authorList>
    </citation>
    <scope>NUCLEOTIDE SEQUENCE [LARGE SCALE GENOMIC DNA]</scope>
    <source>
        <strain evidence="11">QZS01</strain>
    </source>
</reference>
<keyword evidence="11" id="KW-1185">Reference proteome</keyword>
<sequence length="536" mass="59117">MMENYDFIVVGAGSAGCVIATKIIEQTNATVLLIEAGHKDTNPFIHMPAGIPYVMQSSVWNYQTEPEPYANNRRIPVPQGKVLGGSSSVNGMIYVRGNPQDYDCWEKDYGCEGWGYNDVLPYFITSENNESLAGKYHGNDGHLWVSENRYRHPLSMAYIRSAQELGFPYVTDFNGEEQAGIGFYQTTTHLGKRASAAYSYLNRVLNNERLTVVTDALTEQVIIENKKAVAVQYRHRKGTETARAKSEVIVTAGALGTPKLLMLSGIGPKKHLEDMGVALKVDNPQVGKNFHDHLHLSLNALTPDMPNLMKEAEGLKKISNGIEWMLYKAGVVTSNILESGGFFDLDGDGRPETQIHALPVIDNFDNLDSRKEVSGDGITLKVGHVQPKSRGEVLLRSKDPADLPMIKGNYLADPDDVAAQLRAVKFGLKFFEAPSLKKIISKVIAPDSSYDTDEKLEDFIRQYAKTVFHPVGTCRMGGSPENSAIDIQLKVRNVEHLRVADSSALPCISSANTNAPVIMLAEKAADLIINDYRQLK</sequence>
<feature type="domain" description="Glucose-methanol-choline oxidoreductase N-terminal" evidence="8">
    <location>
        <begin position="80"/>
        <end position="103"/>
    </location>
</feature>
<dbReference type="PROSITE" id="PS00623">
    <property type="entry name" value="GMC_OXRED_1"/>
    <property type="match status" value="1"/>
</dbReference>
<dbReference type="PROSITE" id="PS00624">
    <property type="entry name" value="GMC_OXRED_2"/>
    <property type="match status" value="1"/>
</dbReference>
<dbReference type="Gene3D" id="3.50.50.60">
    <property type="entry name" value="FAD/NAD(P)-binding domain"/>
    <property type="match status" value="1"/>
</dbReference>
<dbReference type="InterPro" id="IPR036188">
    <property type="entry name" value="FAD/NAD-bd_sf"/>
</dbReference>